<feature type="region of interest" description="Disordered" evidence="1">
    <location>
        <begin position="333"/>
        <end position="374"/>
    </location>
</feature>
<sequence length="374" mass="42948">MKKDKTKNIIKCILFFIIFCVLMGVLSVVFYPKTSDPEGGLSNPNARGFYGEPRNSLDVVVMGNSNAYSAYSPMMMWKNYGIPTYVAAEGAQNIAETVNVLQEVLTCQKPKLVVLDVDLLWQGKTQVSRVEGNVKSLIYKYIPIMKYHDRWKTLALKDSFKKKSYTYRSSTRGQYLSRTVMAYTGEDKMVETKDIEPVPKSSRIFLKMFLDICKENNVEVMFVEMPTASSWNYKKHNGMTQYAKKLGIPFLDLNTVKGKNKINWGTDTRDGGKHLNCYGARKVTREIGKYISKHYSFENKKKDSRYTDWNKQYKVYKKYMKNPATVITVDENGEQTQTTVEAEKINKQSAGKKDKKKNKKSSDKKTTTTTKNNK</sequence>
<dbReference type="Proteomes" id="UP001482186">
    <property type="component" value="Unassembled WGS sequence"/>
</dbReference>
<feature type="transmembrane region" description="Helical" evidence="2">
    <location>
        <begin position="12"/>
        <end position="31"/>
    </location>
</feature>
<dbReference type="RefSeq" id="WP_340392106.1">
    <property type="nucleotide sequence ID" value="NZ_JBBNFM010000001.1"/>
</dbReference>
<keyword evidence="2" id="KW-0472">Membrane</keyword>
<keyword evidence="2" id="KW-0812">Transmembrane</keyword>
<keyword evidence="3" id="KW-0378">Hydrolase</keyword>
<proteinExistence type="predicted"/>
<evidence type="ECO:0000256" key="2">
    <source>
        <dbReference type="SAM" id="Phobius"/>
    </source>
</evidence>
<gene>
    <name evidence="3" type="ORF">AAAT04_02485</name>
</gene>
<keyword evidence="4" id="KW-1185">Reference proteome</keyword>
<organism evidence="3 4">
    <name type="scientific">Coprococcus ammoniilyticus</name>
    <dbReference type="NCBI Taxonomy" id="2981785"/>
    <lineage>
        <taxon>Bacteria</taxon>
        <taxon>Bacillati</taxon>
        <taxon>Bacillota</taxon>
        <taxon>Clostridia</taxon>
        <taxon>Lachnospirales</taxon>
        <taxon>Lachnospiraceae</taxon>
        <taxon>Coprococcus</taxon>
    </lineage>
</organism>
<protein>
    <submittedName>
        <fullName evidence="3">SGNH/GDSL hydrolase family protein</fullName>
    </submittedName>
</protein>
<keyword evidence="2" id="KW-1133">Transmembrane helix</keyword>
<dbReference type="EMBL" id="JBBNFM010000001">
    <property type="protein sequence ID" value="MEQ2452917.1"/>
    <property type="molecule type" value="Genomic_DNA"/>
</dbReference>
<reference evidence="3 4" key="1">
    <citation type="submission" date="2024-04" db="EMBL/GenBank/DDBJ databases">
        <title>Human intestinal bacterial collection.</title>
        <authorList>
            <person name="Pauvert C."/>
            <person name="Hitch T.C.A."/>
            <person name="Clavel T."/>
        </authorList>
    </citation>
    <scope>NUCLEOTIDE SEQUENCE [LARGE SCALE GENOMIC DNA]</scope>
    <source>
        <strain evidence="3 4">CLA-AA-H141</strain>
    </source>
</reference>
<evidence type="ECO:0000313" key="4">
    <source>
        <dbReference type="Proteomes" id="UP001482186"/>
    </source>
</evidence>
<dbReference type="GO" id="GO:0016787">
    <property type="term" value="F:hydrolase activity"/>
    <property type="evidence" value="ECO:0007669"/>
    <property type="project" value="UniProtKB-KW"/>
</dbReference>
<evidence type="ECO:0000256" key="1">
    <source>
        <dbReference type="SAM" id="MobiDB-lite"/>
    </source>
</evidence>
<evidence type="ECO:0000313" key="3">
    <source>
        <dbReference type="EMBL" id="MEQ2452917.1"/>
    </source>
</evidence>
<accession>A0ABV1EEC6</accession>
<dbReference type="SUPFAM" id="SSF52266">
    <property type="entry name" value="SGNH hydrolase"/>
    <property type="match status" value="1"/>
</dbReference>
<comment type="caution">
    <text evidence="3">The sequence shown here is derived from an EMBL/GenBank/DDBJ whole genome shotgun (WGS) entry which is preliminary data.</text>
</comment>
<name>A0ABV1EEC6_9FIRM</name>